<name>A0AA95EXV6_9BACL</name>
<sequence>MKKWLSLIAVAALSVGLLAGCGSSDSKNESASKDSGKLVVYTPNSESIINTIIPLFEKETGITVELISAGTGELMKRVQSEKSNPYADVMFGGGYSLYMENADLFENYVSPNDQYLLEGHRNTSGFATPYISDGSVLLVNTNLIGDIKIESYADLLNPALKGKIASADPASSSSAFAQLTNMLKAMGGDYTSDAGWNYVGELVKNLDGKIASGSSAVHKSVADGEYVVALTYEDPSASYVKSGAPVKIVYPTEGAVFLDAVSGIVKGTKNLDNAKKFIDFILFKEAQDAFGLELTNRPLRTDAQLGSHMKPMTEIKLLDEDKDYVRANKASIVEKYIDVFTTVSK</sequence>
<dbReference type="GO" id="GO:0015888">
    <property type="term" value="P:thiamine transport"/>
    <property type="evidence" value="ECO:0007669"/>
    <property type="project" value="TreeGrafter"/>
</dbReference>
<dbReference type="Pfam" id="PF13531">
    <property type="entry name" value="SBP_bac_11"/>
    <property type="match status" value="1"/>
</dbReference>
<dbReference type="SUPFAM" id="SSF53850">
    <property type="entry name" value="Periplasmic binding protein-like II"/>
    <property type="match status" value="1"/>
</dbReference>
<dbReference type="PANTHER" id="PTHR30006:SF2">
    <property type="entry name" value="ABC TRANSPORTER SUBSTRATE-BINDING PROTEIN"/>
    <property type="match status" value="1"/>
</dbReference>
<keyword evidence="4" id="KW-1185">Reference proteome</keyword>
<organism evidence="3 4">
    <name type="scientific">Candidatus Cohnella colombiensis</name>
    <dbReference type="NCBI Taxonomy" id="3121368"/>
    <lineage>
        <taxon>Bacteria</taxon>
        <taxon>Bacillati</taxon>
        <taxon>Bacillota</taxon>
        <taxon>Bacilli</taxon>
        <taxon>Bacillales</taxon>
        <taxon>Paenibacillaceae</taxon>
        <taxon>Cohnella</taxon>
    </lineage>
</organism>
<feature type="chain" id="PRO_5041689902" evidence="2">
    <location>
        <begin position="20"/>
        <end position="345"/>
    </location>
</feature>
<dbReference type="GO" id="GO:0030288">
    <property type="term" value="C:outer membrane-bounded periplasmic space"/>
    <property type="evidence" value="ECO:0007669"/>
    <property type="project" value="TreeGrafter"/>
</dbReference>
<dbReference type="InterPro" id="IPR026045">
    <property type="entry name" value="Ferric-bd"/>
</dbReference>
<accession>A0AA95EXV6</accession>
<proteinExistence type="predicted"/>
<dbReference type="AlphaFoldDB" id="A0AA95EXV6"/>
<evidence type="ECO:0000313" key="3">
    <source>
        <dbReference type="EMBL" id="WEK55468.1"/>
    </source>
</evidence>
<dbReference type="Proteomes" id="UP001178662">
    <property type="component" value="Chromosome"/>
</dbReference>
<reference evidence="3" key="1">
    <citation type="submission" date="2023-03" db="EMBL/GenBank/DDBJ databases">
        <title>Andean soil-derived lignocellulolytic bacterial consortium as a source of novel taxa and putative plastic-active enzymes.</title>
        <authorList>
            <person name="Diaz-Garcia L."/>
            <person name="Chuvochina M."/>
            <person name="Feuerriegel G."/>
            <person name="Bunk B."/>
            <person name="Sproer C."/>
            <person name="Streit W.R."/>
            <person name="Rodriguez L.M."/>
            <person name="Overmann J."/>
            <person name="Jimenez D.J."/>
        </authorList>
    </citation>
    <scope>NUCLEOTIDE SEQUENCE</scope>
    <source>
        <strain evidence="3">MAG 2441</strain>
    </source>
</reference>
<dbReference type="PROSITE" id="PS51257">
    <property type="entry name" value="PROKAR_LIPOPROTEIN"/>
    <property type="match status" value="1"/>
</dbReference>
<dbReference type="EMBL" id="CP119317">
    <property type="protein sequence ID" value="WEK55468.1"/>
    <property type="molecule type" value="Genomic_DNA"/>
</dbReference>
<evidence type="ECO:0000313" key="4">
    <source>
        <dbReference type="Proteomes" id="UP001178662"/>
    </source>
</evidence>
<dbReference type="PANTHER" id="PTHR30006">
    <property type="entry name" value="THIAMINE-BINDING PERIPLASMIC PROTEIN-RELATED"/>
    <property type="match status" value="1"/>
</dbReference>
<feature type="signal peptide" evidence="2">
    <location>
        <begin position="1"/>
        <end position="19"/>
    </location>
</feature>
<dbReference type="PIRSF" id="PIRSF002825">
    <property type="entry name" value="CfbpA"/>
    <property type="match status" value="1"/>
</dbReference>
<keyword evidence="1 2" id="KW-0732">Signal</keyword>
<dbReference type="GO" id="GO:0030975">
    <property type="term" value="F:thiamine binding"/>
    <property type="evidence" value="ECO:0007669"/>
    <property type="project" value="TreeGrafter"/>
</dbReference>
<gene>
    <name evidence="3" type="ORF">P0Y55_05265</name>
</gene>
<evidence type="ECO:0000256" key="2">
    <source>
        <dbReference type="SAM" id="SignalP"/>
    </source>
</evidence>
<dbReference type="GO" id="GO:0030976">
    <property type="term" value="F:thiamine pyrophosphate binding"/>
    <property type="evidence" value="ECO:0007669"/>
    <property type="project" value="TreeGrafter"/>
</dbReference>
<evidence type="ECO:0000256" key="1">
    <source>
        <dbReference type="ARBA" id="ARBA00022729"/>
    </source>
</evidence>
<dbReference type="Gene3D" id="3.40.190.10">
    <property type="entry name" value="Periplasmic binding protein-like II"/>
    <property type="match status" value="2"/>
</dbReference>
<protein>
    <submittedName>
        <fullName evidence="3">Extracellular solute-binding protein</fullName>
    </submittedName>
</protein>